<protein>
    <submittedName>
        <fullName evidence="2">Uncharacterized protein</fullName>
    </submittedName>
</protein>
<keyword evidence="3" id="KW-1185">Reference proteome</keyword>
<gene>
    <name evidence="2" type="ORF">TNCT_3181</name>
</gene>
<dbReference type="EMBL" id="BMAO01033590">
    <property type="protein sequence ID" value="GFQ90536.1"/>
    <property type="molecule type" value="Genomic_DNA"/>
</dbReference>
<dbReference type="AlphaFoldDB" id="A0A8X6FWR1"/>
<evidence type="ECO:0000256" key="1">
    <source>
        <dbReference type="SAM" id="MobiDB-lite"/>
    </source>
</evidence>
<feature type="compositionally biased region" description="Basic and acidic residues" evidence="1">
    <location>
        <begin position="77"/>
        <end position="110"/>
    </location>
</feature>
<comment type="caution">
    <text evidence="2">The sequence shown here is derived from an EMBL/GenBank/DDBJ whole genome shotgun (WGS) entry which is preliminary data.</text>
</comment>
<sequence>MRSDLPPPPADAARNRLFEEDRVCQLKGNIVKCFDGSLAAPLVPLLLKFRQFCLRSGRDNKSCVSGEGVGTEGAEATGKDGEGRIVESSRPDGVAADKSRVEETGEEKATRFSRGPHHNGGHGSNGGLGLFVGFGNMRTKKISNRIRRSPDC</sequence>
<reference evidence="2" key="1">
    <citation type="submission" date="2020-07" db="EMBL/GenBank/DDBJ databases">
        <title>Multicomponent nature underlies the extraordinary mechanical properties of spider dragline silk.</title>
        <authorList>
            <person name="Kono N."/>
            <person name="Nakamura H."/>
            <person name="Mori M."/>
            <person name="Yoshida Y."/>
            <person name="Ohtoshi R."/>
            <person name="Malay A.D."/>
            <person name="Moran D.A.P."/>
            <person name="Tomita M."/>
            <person name="Numata K."/>
            <person name="Arakawa K."/>
        </authorList>
    </citation>
    <scope>NUCLEOTIDE SEQUENCE</scope>
</reference>
<feature type="region of interest" description="Disordered" evidence="1">
    <location>
        <begin position="59"/>
        <end position="127"/>
    </location>
</feature>
<name>A0A8X6FWR1_TRICU</name>
<proteinExistence type="predicted"/>
<evidence type="ECO:0000313" key="3">
    <source>
        <dbReference type="Proteomes" id="UP000887116"/>
    </source>
</evidence>
<organism evidence="2 3">
    <name type="scientific">Trichonephila clavata</name>
    <name type="common">Joro spider</name>
    <name type="synonym">Nephila clavata</name>
    <dbReference type="NCBI Taxonomy" id="2740835"/>
    <lineage>
        <taxon>Eukaryota</taxon>
        <taxon>Metazoa</taxon>
        <taxon>Ecdysozoa</taxon>
        <taxon>Arthropoda</taxon>
        <taxon>Chelicerata</taxon>
        <taxon>Arachnida</taxon>
        <taxon>Araneae</taxon>
        <taxon>Araneomorphae</taxon>
        <taxon>Entelegynae</taxon>
        <taxon>Araneoidea</taxon>
        <taxon>Nephilidae</taxon>
        <taxon>Trichonephila</taxon>
    </lineage>
</organism>
<accession>A0A8X6FWR1</accession>
<dbReference type="Proteomes" id="UP000887116">
    <property type="component" value="Unassembled WGS sequence"/>
</dbReference>
<evidence type="ECO:0000313" key="2">
    <source>
        <dbReference type="EMBL" id="GFQ90536.1"/>
    </source>
</evidence>